<sequence length="326" mass="36592">MRVPLCIVMSDSRLFYPLNETIASRNKEIEVPMSVHLLLMLILLLPFSLGNATERPADEPRLKSVFSPSRVTLGDRVSYRTTAVFDPSHSVFFTLPDSTGLMPFVLVHREVKRPENGIALLHTELAVFAVGEYELPPVTVIFRDSTGKETTVLSAPYESIMVEALTDSAMTELLPIKPIKQAYPSWMKYLPAVYVSAAVAAVILFVRLLMKKNIAPSRKPIDFRKEALKQIRRLEKNLEKGMRPEACYEQLSFLIREYLEGAYHIKALEAVTREIGDELEGSGVPHADMLVGLLDQADLVKFAESRPMTEECRVSIDQARKAISSL</sequence>
<organism evidence="2">
    <name type="scientific">Chlorobium phaeobacteroides (strain BS1)</name>
    <dbReference type="NCBI Taxonomy" id="331678"/>
    <lineage>
        <taxon>Bacteria</taxon>
        <taxon>Pseudomonadati</taxon>
        <taxon>Chlorobiota</taxon>
        <taxon>Chlorobiia</taxon>
        <taxon>Chlorobiales</taxon>
        <taxon>Chlorobiaceae</taxon>
        <taxon>Chlorobium/Pelodictyon group</taxon>
        <taxon>Chlorobium</taxon>
    </lineage>
</organism>
<dbReference type="eggNOG" id="ENOG5033A0U">
    <property type="taxonomic scope" value="Bacteria"/>
</dbReference>
<evidence type="ECO:0000313" key="2">
    <source>
        <dbReference type="EMBL" id="ACE05243.1"/>
    </source>
</evidence>
<evidence type="ECO:0000256" key="1">
    <source>
        <dbReference type="SAM" id="Phobius"/>
    </source>
</evidence>
<gene>
    <name evidence="2" type="ordered locus">Cphamn1_2342</name>
</gene>
<dbReference type="HOGENOM" id="CLU_902715_0_0_10"/>
<dbReference type="EMBL" id="CP001101">
    <property type="protein sequence ID" value="ACE05243.1"/>
    <property type="molecule type" value="Genomic_DNA"/>
</dbReference>
<proteinExistence type="predicted"/>
<feature type="transmembrane region" description="Helical" evidence="1">
    <location>
        <begin position="189"/>
        <end position="210"/>
    </location>
</feature>
<dbReference type="STRING" id="331678.Cphamn1_2342"/>
<dbReference type="AlphaFoldDB" id="B3EPA4"/>
<name>B3EPA4_CHLPB</name>
<keyword evidence="1" id="KW-0812">Transmembrane</keyword>
<accession>B3EPA4</accession>
<keyword evidence="1" id="KW-1133">Transmembrane helix</keyword>
<evidence type="ECO:0008006" key="3">
    <source>
        <dbReference type="Google" id="ProtNLM"/>
    </source>
</evidence>
<dbReference type="KEGG" id="cpb:Cphamn1_2342"/>
<reference evidence="2" key="1">
    <citation type="submission" date="2008-06" db="EMBL/GenBank/DDBJ databases">
        <title>Complete sequence of Chlorobium phaeobacteroides BS1.</title>
        <authorList>
            <consortium name="US DOE Joint Genome Institute"/>
            <person name="Lucas S."/>
            <person name="Copeland A."/>
            <person name="Lapidus A."/>
            <person name="Glavina del Rio T."/>
            <person name="Dalin E."/>
            <person name="Tice H."/>
            <person name="Bruce D."/>
            <person name="Goodwin L."/>
            <person name="Pitluck S."/>
            <person name="Schmutz J."/>
            <person name="Larimer F."/>
            <person name="Land M."/>
            <person name="Hauser L."/>
            <person name="Kyrpides N."/>
            <person name="Ovchinnikova G."/>
            <person name="Li T."/>
            <person name="Liu Z."/>
            <person name="Zhao F."/>
            <person name="Overmann J."/>
            <person name="Bryant D.A."/>
            <person name="Richardson P."/>
        </authorList>
    </citation>
    <scope>NUCLEOTIDE SEQUENCE [LARGE SCALE GENOMIC DNA]</scope>
    <source>
        <strain evidence="2">BS1</strain>
    </source>
</reference>
<protein>
    <recommendedName>
        <fullName evidence="3">Protein BatD</fullName>
    </recommendedName>
</protein>
<keyword evidence="1" id="KW-0472">Membrane</keyword>